<dbReference type="PROSITE" id="PS51186">
    <property type="entry name" value="GNAT"/>
    <property type="match status" value="1"/>
</dbReference>
<sequence>MPALSGAAASVGTVPTERQFMADRPLGHSRNRPVEIIMELTIRNATAVDIPGIADVHVRTSQSAYRGLVLEDALTAMIPEDPLPMWERLLTDPPDMYGVLVAESAGRLAGFCSFGPARDGEAFELDTIYVDPAAQGPGSSTTLLHAAEAAMQDARATSAELWVLEGNQHAQRFYRKHGWKSDGRIKDDVLFGAHVREVRFRKSLGS</sequence>
<dbReference type="CDD" id="cd04301">
    <property type="entry name" value="NAT_SF"/>
    <property type="match status" value="1"/>
</dbReference>
<dbReference type="EMBL" id="CADCWI010000005">
    <property type="protein sequence ID" value="CAA9540184.1"/>
    <property type="molecule type" value="Genomic_DNA"/>
</dbReference>
<protein>
    <recommendedName>
        <fullName evidence="3">N-acetyltransferase domain-containing protein</fullName>
    </recommendedName>
</protein>
<dbReference type="PANTHER" id="PTHR43877">
    <property type="entry name" value="AMINOALKYLPHOSPHONATE N-ACETYLTRANSFERASE-RELATED-RELATED"/>
    <property type="match status" value="1"/>
</dbReference>
<dbReference type="AlphaFoldDB" id="A0A6J4U7E3"/>
<dbReference type="PANTHER" id="PTHR43877:SF2">
    <property type="entry name" value="AMINOALKYLPHOSPHONATE N-ACETYLTRANSFERASE-RELATED"/>
    <property type="match status" value="1"/>
</dbReference>
<dbReference type="InterPro" id="IPR000182">
    <property type="entry name" value="GNAT_dom"/>
</dbReference>
<accession>A0A6J4U7E3</accession>
<evidence type="ECO:0000259" key="3">
    <source>
        <dbReference type="PROSITE" id="PS51186"/>
    </source>
</evidence>
<evidence type="ECO:0000313" key="4">
    <source>
        <dbReference type="EMBL" id="CAA9540184.1"/>
    </source>
</evidence>
<dbReference type="Pfam" id="PF00583">
    <property type="entry name" value="Acetyltransf_1"/>
    <property type="match status" value="1"/>
</dbReference>
<evidence type="ECO:0000256" key="1">
    <source>
        <dbReference type="ARBA" id="ARBA00022679"/>
    </source>
</evidence>
<evidence type="ECO:0000256" key="2">
    <source>
        <dbReference type="ARBA" id="ARBA00023315"/>
    </source>
</evidence>
<keyword evidence="2" id="KW-0012">Acyltransferase</keyword>
<keyword evidence="1" id="KW-0808">Transferase</keyword>
<name>A0A6J4U7E3_9BACT</name>
<dbReference type="Gene3D" id="3.40.630.30">
    <property type="match status" value="1"/>
</dbReference>
<feature type="domain" description="N-acetyltransferase" evidence="3">
    <location>
        <begin position="40"/>
        <end position="205"/>
    </location>
</feature>
<dbReference type="SUPFAM" id="SSF55729">
    <property type="entry name" value="Acyl-CoA N-acyltransferases (Nat)"/>
    <property type="match status" value="1"/>
</dbReference>
<dbReference type="InterPro" id="IPR050832">
    <property type="entry name" value="Bact_Acetyltransf"/>
</dbReference>
<organism evidence="4">
    <name type="scientific">uncultured Thermomicrobiales bacterium</name>
    <dbReference type="NCBI Taxonomy" id="1645740"/>
    <lineage>
        <taxon>Bacteria</taxon>
        <taxon>Pseudomonadati</taxon>
        <taxon>Thermomicrobiota</taxon>
        <taxon>Thermomicrobia</taxon>
        <taxon>Thermomicrobiales</taxon>
        <taxon>environmental samples</taxon>
    </lineage>
</organism>
<reference evidence="4" key="1">
    <citation type="submission" date="2020-02" db="EMBL/GenBank/DDBJ databases">
        <authorList>
            <person name="Meier V. D."/>
        </authorList>
    </citation>
    <scope>NUCLEOTIDE SEQUENCE</scope>
    <source>
        <strain evidence="4">AVDCRST_MAG43</strain>
    </source>
</reference>
<dbReference type="GO" id="GO:0016747">
    <property type="term" value="F:acyltransferase activity, transferring groups other than amino-acyl groups"/>
    <property type="evidence" value="ECO:0007669"/>
    <property type="project" value="InterPro"/>
</dbReference>
<proteinExistence type="predicted"/>
<gene>
    <name evidence="4" type="ORF">AVDCRST_MAG43-60</name>
</gene>
<dbReference type="InterPro" id="IPR016181">
    <property type="entry name" value="Acyl_CoA_acyltransferase"/>
</dbReference>